<evidence type="ECO:0000256" key="8">
    <source>
        <dbReference type="PROSITE-ProRule" id="PRU01393"/>
    </source>
</evidence>
<evidence type="ECO:0000256" key="2">
    <source>
        <dbReference type="ARBA" id="ARBA00009326"/>
    </source>
</evidence>
<dbReference type="GO" id="GO:0005737">
    <property type="term" value="C:cytoplasm"/>
    <property type="evidence" value="ECO:0007669"/>
    <property type="project" value="TreeGrafter"/>
</dbReference>
<protein>
    <recommendedName>
        <fullName evidence="3 8">ubiquitinyl hydrolase 1</fullName>
        <ecNumber evidence="3 8">3.4.19.12</ecNumber>
    </recommendedName>
</protein>
<keyword evidence="7 8" id="KW-0788">Thiol protease</keyword>
<comment type="similarity">
    <text evidence="2 8">Belongs to the peptidase C12 family.</text>
</comment>
<evidence type="ECO:0000256" key="5">
    <source>
        <dbReference type="ARBA" id="ARBA00022786"/>
    </source>
</evidence>
<feature type="domain" description="UCH catalytic" evidence="9">
    <location>
        <begin position="5"/>
        <end position="243"/>
    </location>
</feature>
<dbReference type="GO" id="GO:0004843">
    <property type="term" value="F:cysteine-type deubiquitinase activity"/>
    <property type="evidence" value="ECO:0007669"/>
    <property type="project" value="UniProtKB-UniRule"/>
</dbReference>
<name>A0A286UJA5_9AGAM</name>
<dbReference type="PANTHER" id="PTHR10589:SF17">
    <property type="entry name" value="UBIQUITIN CARBOXYL-TERMINAL HYDROLASE"/>
    <property type="match status" value="1"/>
</dbReference>
<dbReference type="Pfam" id="PF01088">
    <property type="entry name" value="Peptidase_C12"/>
    <property type="match status" value="1"/>
</dbReference>
<evidence type="ECO:0000256" key="4">
    <source>
        <dbReference type="ARBA" id="ARBA00022670"/>
    </source>
</evidence>
<evidence type="ECO:0000256" key="1">
    <source>
        <dbReference type="ARBA" id="ARBA00000707"/>
    </source>
</evidence>
<reference evidence="10 11" key="1">
    <citation type="journal article" date="2017" name="Mol. Ecol.">
        <title>Comparative and population genomic landscape of Phellinus noxius: A hypervariable fungus causing root rot in trees.</title>
        <authorList>
            <person name="Chung C.L."/>
            <person name="Lee T.J."/>
            <person name="Akiba M."/>
            <person name="Lee H.H."/>
            <person name="Kuo T.H."/>
            <person name="Liu D."/>
            <person name="Ke H.M."/>
            <person name="Yokoi T."/>
            <person name="Roa M.B."/>
            <person name="Lu M.J."/>
            <person name="Chang Y.Y."/>
            <person name="Ann P.J."/>
            <person name="Tsai J.N."/>
            <person name="Chen C.Y."/>
            <person name="Tzean S.S."/>
            <person name="Ota Y."/>
            <person name="Hattori T."/>
            <person name="Sahashi N."/>
            <person name="Liou R.F."/>
            <person name="Kikuchi T."/>
            <person name="Tsai I.J."/>
        </authorList>
    </citation>
    <scope>NUCLEOTIDE SEQUENCE [LARGE SCALE GENOMIC DNA]</scope>
    <source>
        <strain evidence="10 11">FFPRI411160</strain>
    </source>
</reference>
<evidence type="ECO:0000259" key="9">
    <source>
        <dbReference type="PROSITE" id="PS52048"/>
    </source>
</evidence>
<dbReference type="STRING" id="2282107.A0A286UJA5"/>
<dbReference type="InterPro" id="IPR036959">
    <property type="entry name" value="Peptidase_C12_UCH_sf"/>
</dbReference>
<dbReference type="PROSITE" id="PS52048">
    <property type="entry name" value="UCH_DOMAIN"/>
    <property type="match status" value="1"/>
</dbReference>
<dbReference type="PANTHER" id="PTHR10589">
    <property type="entry name" value="UBIQUITIN CARBOXYL-TERMINAL HYDROLASE"/>
    <property type="match status" value="1"/>
</dbReference>
<keyword evidence="6 8" id="KW-0378">Hydrolase</keyword>
<comment type="caution">
    <text evidence="10">The sequence shown here is derived from an EMBL/GenBank/DDBJ whole genome shotgun (WGS) entry which is preliminary data.</text>
</comment>
<evidence type="ECO:0000256" key="7">
    <source>
        <dbReference type="ARBA" id="ARBA00022807"/>
    </source>
</evidence>
<feature type="active site" description="Nucleophile" evidence="8">
    <location>
        <position position="102"/>
    </location>
</feature>
<dbReference type="SUPFAM" id="SSF54001">
    <property type="entry name" value="Cysteine proteinases"/>
    <property type="match status" value="1"/>
</dbReference>
<evidence type="ECO:0000256" key="3">
    <source>
        <dbReference type="ARBA" id="ARBA00012759"/>
    </source>
</evidence>
<dbReference type="Gene3D" id="3.40.532.10">
    <property type="entry name" value="Peptidase C12, ubiquitin carboxyl-terminal hydrolase"/>
    <property type="match status" value="1"/>
</dbReference>
<dbReference type="CDD" id="cd09616">
    <property type="entry name" value="Peptidase_C12_UCH_L1_L3"/>
    <property type="match status" value="1"/>
</dbReference>
<dbReference type="InterPro" id="IPR001578">
    <property type="entry name" value="Peptidase_C12_UCH"/>
</dbReference>
<dbReference type="AlphaFoldDB" id="A0A286UJA5"/>
<evidence type="ECO:0000256" key="6">
    <source>
        <dbReference type="ARBA" id="ARBA00022801"/>
    </source>
</evidence>
<dbReference type="FunCoup" id="A0A286UJA5">
    <property type="interactions" value="362"/>
</dbReference>
<accession>A0A286UJA5</accession>
<dbReference type="InterPro" id="IPR038765">
    <property type="entry name" value="Papain-like_cys_pep_sf"/>
</dbReference>
<proteinExistence type="inferred from homology"/>
<gene>
    <name evidence="10" type="ORF">PNOK_0464000</name>
</gene>
<evidence type="ECO:0000313" key="10">
    <source>
        <dbReference type="EMBL" id="PAV19706.1"/>
    </source>
</evidence>
<dbReference type="GO" id="GO:0016579">
    <property type="term" value="P:protein deubiquitination"/>
    <property type="evidence" value="ECO:0007669"/>
    <property type="project" value="TreeGrafter"/>
</dbReference>
<dbReference type="EMBL" id="NBII01000004">
    <property type="protein sequence ID" value="PAV19706.1"/>
    <property type="molecule type" value="Genomic_DNA"/>
</dbReference>
<comment type="catalytic activity">
    <reaction evidence="1 8">
        <text>Thiol-dependent hydrolysis of ester, thioester, amide, peptide and isopeptide bonds formed by the C-terminal Gly of ubiquitin (a 76-residue protein attached to proteins as an intracellular targeting signal).</text>
        <dbReference type="EC" id="3.4.19.12"/>
    </reaction>
</comment>
<sequence>MSYSRWIPLESNPDVLNSVRLAHWSDKVGLALSQDAFTDVYGLDDELLAMVPQPVKAVVLLFPITEEYELKRKAEDAEIENGKLPVVDPTVIWMKQTISNACGTIGLLHALINSPVTIVPESPLAKFIDQCKDKTPHERAQLLESTTLFADIHATEAHSGQSAVPQNLDTDYHFCSFVQAPSVEPGKIKGDEGMRLIELDGRRAGPIDRGPCHNFLKDVATFVKENFISGTDSVNLNMIALAAPE</sequence>
<dbReference type="FunFam" id="3.40.532.10:FF:000006">
    <property type="entry name" value="Ubiquitin carboxyl-terminal hydrolase"/>
    <property type="match status" value="1"/>
</dbReference>
<keyword evidence="11" id="KW-1185">Reference proteome</keyword>
<dbReference type="OrthoDB" id="427186at2759"/>
<dbReference type="Proteomes" id="UP000217199">
    <property type="component" value="Unassembled WGS sequence"/>
</dbReference>
<feature type="site" description="Important for enzyme activity" evidence="8">
    <location>
        <position position="200"/>
    </location>
</feature>
<dbReference type="InParanoid" id="A0A286UJA5"/>
<organism evidence="10 11">
    <name type="scientific">Pyrrhoderma noxium</name>
    <dbReference type="NCBI Taxonomy" id="2282107"/>
    <lineage>
        <taxon>Eukaryota</taxon>
        <taxon>Fungi</taxon>
        <taxon>Dikarya</taxon>
        <taxon>Basidiomycota</taxon>
        <taxon>Agaricomycotina</taxon>
        <taxon>Agaricomycetes</taxon>
        <taxon>Hymenochaetales</taxon>
        <taxon>Hymenochaetaceae</taxon>
        <taxon>Pyrrhoderma</taxon>
    </lineage>
</organism>
<keyword evidence="5 8" id="KW-0833">Ubl conjugation pathway</keyword>
<feature type="site" description="Transition state stabilizer" evidence="8">
    <location>
        <position position="96"/>
    </location>
</feature>
<feature type="active site" description="Proton donor" evidence="8">
    <location>
        <position position="173"/>
    </location>
</feature>
<keyword evidence="4 8" id="KW-0645">Protease</keyword>
<dbReference type="EC" id="3.4.19.12" evidence="3 8"/>
<dbReference type="GO" id="GO:0006511">
    <property type="term" value="P:ubiquitin-dependent protein catabolic process"/>
    <property type="evidence" value="ECO:0007669"/>
    <property type="project" value="UniProtKB-UniRule"/>
</dbReference>
<evidence type="ECO:0000313" key="11">
    <source>
        <dbReference type="Proteomes" id="UP000217199"/>
    </source>
</evidence>